<dbReference type="Gene3D" id="3.40.50.300">
    <property type="entry name" value="P-loop containing nucleotide triphosphate hydrolases"/>
    <property type="match status" value="1"/>
</dbReference>
<dbReference type="InterPro" id="IPR056752">
    <property type="entry name" value="EFL1"/>
</dbReference>
<proteinExistence type="predicted"/>
<dbReference type="Gene3D" id="3.90.1430.10">
    <property type="entry name" value="Yeast translation eEF2 (G' domain)"/>
    <property type="match status" value="1"/>
</dbReference>
<gene>
    <name evidence="4" type="ORF">TRITD_1Bv1G016490</name>
</gene>
<dbReference type="CDD" id="cd01681">
    <property type="entry name" value="aeEF2_snRNP_like_IV"/>
    <property type="match status" value="1"/>
</dbReference>
<dbReference type="GO" id="GO:0042256">
    <property type="term" value="P:cytosolic ribosome assembly"/>
    <property type="evidence" value="ECO:0007669"/>
    <property type="project" value="TreeGrafter"/>
</dbReference>
<dbReference type="AlphaFoldDB" id="A0A9R0V3A1"/>
<dbReference type="FunFam" id="3.30.70.870:FF:000002">
    <property type="entry name" value="Translation elongation factor 2"/>
    <property type="match status" value="1"/>
</dbReference>
<keyword evidence="1" id="KW-0547">Nucleotide-binding</keyword>
<evidence type="ECO:0000313" key="5">
    <source>
        <dbReference type="Proteomes" id="UP000324705"/>
    </source>
</evidence>
<reference evidence="4 5" key="1">
    <citation type="submission" date="2017-09" db="EMBL/GenBank/DDBJ databases">
        <authorList>
            <consortium name="International Durum Wheat Genome Sequencing Consortium (IDWGSC)"/>
            <person name="Milanesi L."/>
        </authorList>
    </citation>
    <scope>NUCLEOTIDE SEQUENCE [LARGE SCALE GENOMIC DNA]</scope>
    <source>
        <strain evidence="5">cv. Svevo</strain>
    </source>
</reference>
<dbReference type="SUPFAM" id="SSF54980">
    <property type="entry name" value="EF-G C-terminal domain-like"/>
    <property type="match status" value="2"/>
</dbReference>
<dbReference type="PANTHER" id="PTHR42908:SF22">
    <property type="entry name" value="ELONGATION FACTOR EFG DOMAIN-CONTAINING PROTEIN"/>
    <property type="match status" value="1"/>
</dbReference>
<dbReference type="CDD" id="cd04096">
    <property type="entry name" value="eEF2_snRNP_like_C"/>
    <property type="match status" value="1"/>
</dbReference>
<dbReference type="SUPFAM" id="SSF54211">
    <property type="entry name" value="Ribosomal protein S5 domain 2-like"/>
    <property type="match status" value="1"/>
</dbReference>
<dbReference type="Gene3D" id="3.30.70.870">
    <property type="entry name" value="Elongation Factor G (Translational Gtpase), domain 3"/>
    <property type="match status" value="1"/>
</dbReference>
<dbReference type="InterPro" id="IPR009000">
    <property type="entry name" value="Transl_B-barrel_sf"/>
</dbReference>
<dbReference type="Pfam" id="PF00679">
    <property type="entry name" value="EFG_C"/>
    <property type="match status" value="1"/>
</dbReference>
<dbReference type="Pfam" id="PF25118">
    <property type="entry name" value="EFL1"/>
    <property type="match status" value="1"/>
</dbReference>
<organism evidence="4 5">
    <name type="scientific">Triticum turgidum subsp. durum</name>
    <name type="common">Durum wheat</name>
    <name type="synonym">Triticum durum</name>
    <dbReference type="NCBI Taxonomy" id="4567"/>
    <lineage>
        <taxon>Eukaryota</taxon>
        <taxon>Viridiplantae</taxon>
        <taxon>Streptophyta</taxon>
        <taxon>Embryophyta</taxon>
        <taxon>Tracheophyta</taxon>
        <taxon>Spermatophyta</taxon>
        <taxon>Magnoliopsida</taxon>
        <taxon>Liliopsida</taxon>
        <taxon>Poales</taxon>
        <taxon>Poaceae</taxon>
        <taxon>BOP clade</taxon>
        <taxon>Pooideae</taxon>
        <taxon>Triticodae</taxon>
        <taxon>Triticeae</taxon>
        <taxon>Triticinae</taxon>
        <taxon>Triticum</taxon>
    </lineage>
</organism>
<dbReference type="GO" id="GO:0003924">
    <property type="term" value="F:GTPase activity"/>
    <property type="evidence" value="ECO:0007669"/>
    <property type="project" value="InterPro"/>
</dbReference>
<protein>
    <recommendedName>
        <fullName evidence="3">Tr-type G domain-containing protein</fullName>
    </recommendedName>
</protein>
<feature type="domain" description="Tr-type G" evidence="3">
    <location>
        <begin position="10"/>
        <end position="234"/>
    </location>
</feature>
<dbReference type="InterPro" id="IPR027417">
    <property type="entry name" value="P-loop_NTPase"/>
</dbReference>
<dbReference type="Proteomes" id="UP000324705">
    <property type="component" value="Chromosome 1B"/>
</dbReference>
<dbReference type="InterPro" id="IPR020568">
    <property type="entry name" value="Ribosomal_Su5_D2-typ_SF"/>
</dbReference>
<keyword evidence="5" id="KW-1185">Reference proteome</keyword>
<dbReference type="Pfam" id="PF00009">
    <property type="entry name" value="GTP_EFTU"/>
    <property type="match status" value="1"/>
</dbReference>
<dbReference type="InterPro" id="IPR000795">
    <property type="entry name" value="T_Tr_GTP-bd_dom"/>
</dbReference>
<dbReference type="Gene3D" id="3.30.70.240">
    <property type="match status" value="1"/>
</dbReference>
<dbReference type="Gene3D" id="3.30.230.10">
    <property type="match status" value="1"/>
</dbReference>
<keyword evidence="2" id="KW-0342">GTP-binding</keyword>
<dbReference type="PROSITE" id="PS51722">
    <property type="entry name" value="G_TR_2"/>
    <property type="match status" value="1"/>
</dbReference>
<dbReference type="SUPFAM" id="SSF50447">
    <property type="entry name" value="Translation proteins"/>
    <property type="match status" value="1"/>
</dbReference>
<dbReference type="PANTHER" id="PTHR42908">
    <property type="entry name" value="TRANSLATION ELONGATION FACTOR-RELATED"/>
    <property type="match status" value="1"/>
</dbReference>
<evidence type="ECO:0000313" key="4">
    <source>
        <dbReference type="EMBL" id="VAH13105.1"/>
    </source>
</evidence>
<dbReference type="InterPro" id="IPR041095">
    <property type="entry name" value="EFG_II"/>
</dbReference>
<dbReference type="InterPro" id="IPR004161">
    <property type="entry name" value="EFTu-like_2"/>
</dbReference>
<dbReference type="SMART" id="SM00838">
    <property type="entry name" value="EFG_C"/>
    <property type="match status" value="1"/>
</dbReference>
<dbReference type="SUPFAM" id="SSF52540">
    <property type="entry name" value="P-loop containing nucleoside triphosphate hydrolases"/>
    <property type="match status" value="1"/>
</dbReference>
<dbReference type="Pfam" id="PF14492">
    <property type="entry name" value="EFG_III"/>
    <property type="match status" value="1"/>
</dbReference>
<dbReference type="Gramene" id="TRITD1Bv1G016490.2">
    <property type="protein sequence ID" value="TRITD1Bv1G016490.2"/>
    <property type="gene ID" value="TRITD1Bv1G016490"/>
</dbReference>
<dbReference type="InterPro" id="IPR000640">
    <property type="entry name" value="EFG_V-like"/>
</dbReference>
<dbReference type="GO" id="GO:1990904">
    <property type="term" value="C:ribonucleoprotein complex"/>
    <property type="evidence" value="ECO:0007669"/>
    <property type="project" value="TreeGrafter"/>
</dbReference>
<accession>A0A9R0V3A1</accession>
<dbReference type="OMA" id="DTHGYVE"/>
<dbReference type="CDD" id="cd16268">
    <property type="entry name" value="EF2_II"/>
    <property type="match status" value="1"/>
</dbReference>
<dbReference type="Gene3D" id="2.40.30.10">
    <property type="entry name" value="Translation factors"/>
    <property type="match status" value="1"/>
</dbReference>
<evidence type="ECO:0000256" key="2">
    <source>
        <dbReference type="ARBA" id="ARBA00023134"/>
    </source>
</evidence>
<dbReference type="InterPro" id="IPR014721">
    <property type="entry name" value="Ribsml_uS5_D2-typ_fold_subgr"/>
</dbReference>
<dbReference type="Pfam" id="PF03144">
    <property type="entry name" value="GTP_EFTU_D2"/>
    <property type="match status" value="1"/>
</dbReference>
<dbReference type="GO" id="GO:0005829">
    <property type="term" value="C:cytosol"/>
    <property type="evidence" value="ECO:0007669"/>
    <property type="project" value="TreeGrafter"/>
</dbReference>
<dbReference type="GO" id="GO:0005525">
    <property type="term" value="F:GTP binding"/>
    <property type="evidence" value="ECO:0007669"/>
    <property type="project" value="UniProtKB-KW"/>
</dbReference>
<dbReference type="GO" id="GO:0043022">
    <property type="term" value="F:ribosome binding"/>
    <property type="evidence" value="ECO:0007669"/>
    <property type="project" value="TreeGrafter"/>
</dbReference>
<evidence type="ECO:0000259" key="3">
    <source>
        <dbReference type="PROSITE" id="PS51722"/>
    </source>
</evidence>
<sequence>MVVAAAGDPGRVRNTCIMAHVDHGKTTLADHLVAYGGGGLLNPSMAGKARFMDHLREEQERAITMKSASVLLRHRDGTRVHLIDSPGHADFCSEVSAAARVADSALIVVDAVDGLGVQTHAVLRKAFAERLRPCLVLNKLDRLITDLRLDPGEAYERLHRIVAGANSVYSTLRSGSYFSLLDGPAPAQQADDGEDTFAPQKGNVVFGCARDGWGFRIQDFAAVMAMGRPGQASKLVGWLWGAYYWDKEKKKAMPLANGMKQQPMFVEFVLKRLWKVYDHGLKVDGASWLRDHVVQTFNLKVSDRELQSKDRPKAALEAVMRAWLPLAETVMTMIVECTPDPVDAQRFRAPALMPERELPTWVSAEHAGIIAEAEKVRRCVVACSASSSAPVVVFVSKMFVVKHKDLPPTLNHGQEAAGEPEECFLAFARVFSGVLHAGQKVFVLSPMYDPVKGDTTGKHLKEVEVQQLYEMLGEGLRPVASVGTGNVAAIKGLGEHIMKTATLSSTRNCWPFASMAFQVSPILKVAIEPANVADLAAFREGLSLLNRADPLVEYSISEKGEHVLAAAGKVHLEHCVKNLRERFAKVELNVSEPLVSFKETIQGEGVGLIDSLKDPQGYVERIAPDGKFAVRVKVIRLPDALVKVLEENEELLSRTIKGQTARSDGAMGSQCPRDDDGRSVAVLRQDMLRAIESELEALSVRADEVKLEWYRKALLGYLHKIWALGPSQVGPNLLLMPGVKLSSGLTTTQNGRECILVRGRCHVSEKLGLVSVSDDDAEISNGIIDDDSEPSTDVPDPEALRNIIISGFQEVTNAGPLCDEPMWGLAFIVEPYIFSGSGSPDGVNCSYQHKAAVREACRAAVLQSKPRLVEPVYFCEVTTPIERLGSVYSVLGDCRAKVQEAEMQLETFLYMVHAHLPVAESSEFSEKLWNGSSGAATARLTFSHWEAIPQDPFFVPKTKEEIEEFGDGSNMGPNLAKKLIDSVRRRKGLHVDDKVVKHGTKQRTRAKKV</sequence>
<dbReference type="InterPro" id="IPR035647">
    <property type="entry name" value="EFG_III/V"/>
</dbReference>
<name>A0A9R0V3A1_TRITD</name>
<evidence type="ECO:0000256" key="1">
    <source>
        <dbReference type="ARBA" id="ARBA00022741"/>
    </source>
</evidence>
<dbReference type="PRINTS" id="PR00315">
    <property type="entry name" value="ELONGATNFCT"/>
</dbReference>
<dbReference type="EMBL" id="LT934112">
    <property type="protein sequence ID" value="VAH13105.1"/>
    <property type="molecule type" value="Genomic_DNA"/>
</dbReference>